<dbReference type="EnsemblMetazoa" id="Aqu2.1.03713_001">
    <property type="protein sequence ID" value="Aqu2.1.03713_001"/>
    <property type="gene ID" value="Aqu2.1.03713"/>
</dbReference>
<sequence>TVMQESDITRRKIVLNKSDVEKVAHESIFRIFGRKIANAFRATWRFVTKPVRFFFSLFKSSSK</sequence>
<name>A0A1X7SNR9_AMPQE</name>
<proteinExistence type="predicted"/>
<evidence type="ECO:0000313" key="1">
    <source>
        <dbReference type="EnsemblMetazoa" id="Aqu2.1.03713_001"/>
    </source>
</evidence>
<protein>
    <submittedName>
        <fullName evidence="1">Uncharacterized protein</fullName>
    </submittedName>
</protein>
<organism evidence="1">
    <name type="scientific">Amphimedon queenslandica</name>
    <name type="common">Sponge</name>
    <dbReference type="NCBI Taxonomy" id="400682"/>
    <lineage>
        <taxon>Eukaryota</taxon>
        <taxon>Metazoa</taxon>
        <taxon>Porifera</taxon>
        <taxon>Demospongiae</taxon>
        <taxon>Heteroscleromorpha</taxon>
        <taxon>Haplosclerida</taxon>
        <taxon>Niphatidae</taxon>
        <taxon>Amphimedon</taxon>
    </lineage>
</organism>
<dbReference type="AlphaFoldDB" id="A0A1X7SNR9"/>
<reference evidence="1" key="1">
    <citation type="submission" date="2017-05" db="UniProtKB">
        <authorList>
            <consortium name="EnsemblMetazoa"/>
        </authorList>
    </citation>
    <scope>IDENTIFICATION</scope>
</reference>
<accession>A0A1X7SNR9</accession>
<dbReference type="InParanoid" id="A0A1X7SNR9"/>